<dbReference type="CDD" id="cd03221">
    <property type="entry name" value="ABCF_EF-3"/>
    <property type="match status" value="1"/>
</dbReference>
<sequence>MAASSSAPILNLQNLSYTLGGRPLLEQADLTLSAGERLCLVGRNGSGKSTLLRLAAGELVSDGGTRFVQPGLKVHYLPQEPDLSRWETALDYVMADLDETAAYRARGMLKELGLRGDERCGDLSGGEARRAALARALASEPDLLLLDEPTNHLDLDCIAWLERELLASGAAMALISHDRRFLETLCESVVWLEQGRTRRVEMNFSRFEAWRDEQLELEERAAHKLDRQISREEDWMRYGVTARRKRNVRRVAELQGLRDRKRDLASRNRGTLRMEATEAANTSRLLIDAEQLGWRWNADQPPLIGQLDLKLCRGERLGICGPNGVGKTTLLRLLTGQMAPQQGSVRLSPSLQMVTLDQHRSLLGHPREGARTVADILTDGHGDMVRIGNETRHVIGYMKDFLFRPEQARTPVSQLSGGERGRLALARALARPSNLLVLDEPTNDLDLETLDLLQELLTDYQGTVLLVSHDRDFLDRLATSTLVAEGDGKWTEYAGGYSDMCRLRDQQADARTASAGQRTGQTVSRSKNTQEPAAGTPSKTSDRMSYRDRLLLESLPAKIAALEKDVAVCRKALEDPELYGRDPARFTKVTELLQKLETELGQHEEKWLELEALRESLEG</sequence>
<dbReference type="Gene3D" id="3.40.50.300">
    <property type="entry name" value="P-loop containing nucleotide triphosphate hydrolases"/>
    <property type="match status" value="2"/>
</dbReference>
<keyword evidence="2 6" id="KW-0067">ATP-binding</keyword>
<reference evidence="6 7" key="1">
    <citation type="submission" date="2019-03" db="EMBL/GenBank/DDBJ databases">
        <title>The complete genome sequence of Neokomagataea sp. Jb2 NBRC113641.</title>
        <authorList>
            <person name="Chua K.-O."/>
            <person name="Chan K.-G."/>
            <person name="See-Too W.-S."/>
        </authorList>
    </citation>
    <scope>NUCLEOTIDE SEQUENCE [LARGE SCALE GENOMIC DNA]</scope>
    <source>
        <strain evidence="6 7">Jb2</strain>
    </source>
</reference>
<feature type="domain" description="ABC transporter" evidence="5">
    <location>
        <begin position="287"/>
        <end position="519"/>
    </location>
</feature>
<dbReference type="SUPFAM" id="SSF52540">
    <property type="entry name" value="P-loop containing nucleoside triphosphate hydrolases"/>
    <property type="match status" value="2"/>
</dbReference>
<evidence type="ECO:0000313" key="7">
    <source>
        <dbReference type="Proteomes" id="UP000315037"/>
    </source>
</evidence>
<dbReference type="Pfam" id="PF16326">
    <property type="entry name" value="ABC_tran_CTD"/>
    <property type="match status" value="1"/>
</dbReference>
<evidence type="ECO:0000256" key="1">
    <source>
        <dbReference type="ARBA" id="ARBA00022741"/>
    </source>
</evidence>
<keyword evidence="1" id="KW-0547">Nucleotide-binding</keyword>
<dbReference type="InterPro" id="IPR051309">
    <property type="entry name" value="ABCF_ATPase"/>
</dbReference>
<dbReference type="GO" id="GO:0005524">
    <property type="term" value="F:ATP binding"/>
    <property type="evidence" value="ECO:0007669"/>
    <property type="project" value="UniProtKB-KW"/>
</dbReference>
<dbReference type="InterPro" id="IPR037118">
    <property type="entry name" value="Val-tRNA_synth_C_sf"/>
</dbReference>
<keyword evidence="7" id="KW-1185">Reference proteome</keyword>
<evidence type="ECO:0000313" key="6">
    <source>
        <dbReference type="EMBL" id="TPW36140.1"/>
    </source>
</evidence>
<dbReference type="InterPro" id="IPR017871">
    <property type="entry name" value="ABC_transporter-like_CS"/>
</dbReference>
<feature type="domain" description="ABC transporter" evidence="5">
    <location>
        <begin position="10"/>
        <end position="219"/>
    </location>
</feature>
<dbReference type="Gene3D" id="1.10.287.380">
    <property type="entry name" value="Valyl-tRNA synthetase, C-terminal domain"/>
    <property type="match status" value="1"/>
</dbReference>
<comment type="caution">
    <text evidence="6">The sequence shown here is derived from an EMBL/GenBank/DDBJ whole genome shotgun (WGS) entry which is preliminary data.</text>
</comment>
<gene>
    <name evidence="6" type="ORF">E3202_01300</name>
</gene>
<proteinExistence type="predicted"/>
<dbReference type="PROSITE" id="PS50893">
    <property type="entry name" value="ABC_TRANSPORTER_2"/>
    <property type="match status" value="2"/>
</dbReference>
<dbReference type="RefSeq" id="WP_165600472.1">
    <property type="nucleotide sequence ID" value="NZ_SORZ01000001.1"/>
</dbReference>
<dbReference type="AlphaFoldDB" id="A0A506US27"/>
<dbReference type="InterPro" id="IPR032524">
    <property type="entry name" value="ABC_tran_C"/>
</dbReference>
<name>A0A506US27_9PROT</name>
<dbReference type="Pfam" id="PF00005">
    <property type="entry name" value="ABC_tran"/>
    <property type="match status" value="2"/>
</dbReference>
<evidence type="ECO:0000256" key="3">
    <source>
        <dbReference type="SAM" id="Coils"/>
    </source>
</evidence>
<dbReference type="SMART" id="SM00382">
    <property type="entry name" value="AAA"/>
    <property type="match status" value="2"/>
</dbReference>
<dbReference type="PROSITE" id="PS00211">
    <property type="entry name" value="ABC_TRANSPORTER_1"/>
    <property type="match status" value="1"/>
</dbReference>
<evidence type="ECO:0000256" key="2">
    <source>
        <dbReference type="ARBA" id="ARBA00022840"/>
    </source>
</evidence>
<dbReference type="InterPro" id="IPR003593">
    <property type="entry name" value="AAA+_ATPase"/>
</dbReference>
<dbReference type="GO" id="GO:0016887">
    <property type="term" value="F:ATP hydrolysis activity"/>
    <property type="evidence" value="ECO:0007669"/>
    <property type="project" value="InterPro"/>
</dbReference>
<evidence type="ECO:0000259" key="5">
    <source>
        <dbReference type="PROSITE" id="PS50893"/>
    </source>
</evidence>
<feature type="region of interest" description="Disordered" evidence="4">
    <location>
        <begin position="508"/>
        <end position="545"/>
    </location>
</feature>
<evidence type="ECO:0000256" key="4">
    <source>
        <dbReference type="SAM" id="MobiDB-lite"/>
    </source>
</evidence>
<keyword evidence="3" id="KW-0175">Coiled coil</keyword>
<organism evidence="6 7">
    <name type="scientific">Oecophyllibacter saccharovorans</name>
    <dbReference type="NCBI Taxonomy" id="2558360"/>
    <lineage>
        <taxon>Bacteria</taxon>
        <taxon>Pseudomonadati</taxon>
        <taxon>Pseudomonadota</taxon>
        <taxon>Alphaproteobacteria</taxon>
        <taxon>Acetobacterales</taxon>
        <taxon>Acetobacteraceae</taxon>
        <taxon>Oecophyllibacter</taxon>
    </lineage>
</organism>
<dbReference type="InterPro" id="IPR003439">
    <property type="entry name" value="ABC_transporter-like_ATP-bd"/>
</dbReference>
<feature type="coiled-coil region" evidence="3">
    <location>
        <begin position="586"/>
        <end position="613"/>
    </location>
</feature>
<dbReference type="PANTHER" id="PTHR42855">
    <property type="entry name" value="ABC TRANSPORTER ATP-BINDING SUBUNIT"/>
    <property type="match status" value="1"/>
</dbReference>
<protein>
    <submittedName>
        <fullName evidence="6">ATP-binding cassette domain-containing protein</fullName>
    </submittedName>
</protein>
<dbReference type="PANTHER" id="PTHR42855:SF1">
    <property type="entry name" value="ABC TRANSPORTER DOMAIN-CONTAINING PROTEIN"/>
    <property type="match status" value="1"/>
</dbReference>
<feature type="compositionally biased region" description="Polar residues" evidence="4">
    <location>
        <begin position="514"/>
        <end position="531"/>
    </location>
</feature>
<dbReference type="InterPro" id="IPR027417">
    <property type="entry name" value="P-loop_NTPase"/>
</dbReference>
<dbReference type="GO" id="GO:0003677">
    <property type="term" value="F:DNA binding"/>
    <property type="evidence" value="ECO:0007669"/>
    <property type="project" value="InterPro"/>
</dbReference>
<dbReference type="EMBL" id="SORZ01000001">
    <property type="protein sequence ID" value="TPW36140.1"/>
    <property type="molecule type" value="Genomic_DNA"/>
</dbReference>
<dbReference type="Proteomes" id="UP000315037">
    <property type="component" value="Unassembled WGS sequence"/>
</dbReference>
<accession>A0A506US27</accession>